<dbReference type="Proteomes" id="UP001499882">
    <property type="component" value="Unassembled WGS sequence"/>
</dbReference>
<name>A0ABP8YBT3_9ACTN</name>
<proteinExistence type="predicted"/>
<gene>
    <name evidence="1" type="ORF">GCM10023350_06060</name>
</gene>
<evidence type="ECO:0000313" key="1">
    <source>
        <dbReference type="EMBL" id="GAA4726124.1"/>
    </source>
</evidence>
<keyword evidence="2" id="KW-1185">Reference proteome</keyword>
<reference evidence="2" key="1">
    <citation type="journal article" date="2019" name="Int. J. Syst. Evol. Microbiol.">
        <title>The Global Catalogue of Microorganisms (GCM) 10K type strain sequencing project: providing services to taxonomists for standard genome sequencing and annotation.</title>
        <authorList>
            <consortium name="The Broad Institute Genomics Platform"/>
            <consortium name="The Broad Institute Genome Sequencing Center for Infectious Disease"/>
            <person name="Wu L."/>
            <person name="Ma J."/>
        </authorList>
    </citation>
    <scope>NUCLEOTIDE SEQUENCE [LARGE SCALE GENOMIC DNA]</scope>
    <source>
        <strain evidence="2">JCM 18532</strain>
    </source>
</reference>
<sequence>MVEYGADDVAVLARVQDRRKDAVALRVVVLVRGHDDRQAACREVRSRQDRPQQSPQPPICIAERAVPVVRVVAEVRNHHAGVRQLPGRGVAAEGG</sequence>
<comment type="caution">
    <text evidence="1">The sequence shown here is derived from an EMBL/GenBank/DDBJ whole genome shotgun (WGS) entry which is preliminary data.</text>
</comment>
<accession>A0ABP8YBT3</accession>
<protein>
    <submittedName>
        <fullName evidence="1">Uncharacterized protein</fullName>
    </submittedName>
</protein>
<organism evidence="1 2">
    <name type="scientific">Nocardioides endophyticus</name>
    <dbReference type="NCBI Taxonomy" id="1353775"/>
    <lineage>
        <taxon>Bacteria</taxon>
        <taxon>Bacillati</taxon>
        <taxon>Actinomycetota</taxon>
        <taxon>Actinomycetes</taxon>
        <taxon>Propionibacteriales</taxon>
        <taxon>Nocardioidaceae</taxon>
        <taxon>Nocardioides</taxon>
    </lineage>
</organism>
<evidence type="ECO:0000313" key="2">
    <source>
        <dbReference type="Proteomes" id="UP001499882"/>
    </source>
</evidence>
<dbReference type="EMBL" id="BAABKN010000005">
    <property type="protein sequence ID" value="GAA4726124.1"/>
    <property type="molecule type" value="Genomic_DNA"/>
</dbReference>